<dbReference type="EC" id="3.2.1.40" evidence="2"/>
<feature type="domain" description="Bacterial alpha-L-rhamnosidase N-terminal" evidence="5">
    <location>
        <begin position="146"/>
        <end position="317"/>
    </location>
</feature>
<reference evidence="8 9" key="1">
    <citation type="journal article" date="2024" name="Int. J. Syst. Evol. Microbiol.">
        <title>Paenibacillus hexagrammi sp. nov., a novel bacterium isolated from the gut content of Hexagrammos agrammus.</title>
        <authorList>
            <person name="Jung H.K."/>
            <person name="Kim D.G."/>
            <person name="Zin H."/>
            <person name="Park J."/>
            <person name="Jung H."/>
            <person name="Kim Y.O."/>
            <person name="Kong H.J."/>
            <person name="Kim J.W."/>
            <person name="Kim Y.S."/>
        </authorList>
    </citation>
    <scope>NUCLEOTIDE SEQUENCE [LARGE SCALE GENOMIC DNA]</scope>
    <source>
        <strain evidence="8 9">YPD9-1</strain>
    </source>
</reference>
<dbReference type="Gene3D" id="2.60.40.10">
    <property type="entry name" value="Immunoglobulins"/>
    <property type="match status" value="1"/>
</dbReference>
<dbReference type="PANTHER" id="PTHR33307:SF11">
    <property type="entry name" value="ALPHA-L-RHAMNOSIDASE"/>
    <property type="match status" value="1"/>
</dbReference>
<organism evidence="8 9">
    <name type="scientific">Paenibacillus hexagrammi</name>
    <dbReference type="NCBI Taxonomy" id="2908839"/>
    <lineage>
        <taxon>Bacteria</taxon>
        <taxon>Bacillati</taxon>
        <taxon>Bacillota</taxon>
        <taxon>Bacilli</taxon>
        <taxon>Bacillales</taxon>
        <taxon>Paenibacillaceae</taxon>
        <taxon>Paenibacillus</taxon>
    </lineage>
</organism>
<dbReference type="InterPro" id="IPR035396">
    <property type="entry name" value="Bac_rhamnosid6H"/>
</dbReference>
<dbReference type="PIRSF" id="PIRSF010631">
    <property type="entry name" value="A-rhamnsds"/>
    <property type="match status" value="1"/>
</dbReference>
<dbReference type="Proteomes" id="UP001649230">
    <property type="component" value="Chromosome"/>
</dbReference>
<evidence type="ECO:0000256" key="3">
    <source>
        <dbReference type="ARBA" id="ARBA00022801"/>
    </source>
</evidence>
<dbReference type="Gene3D" id="2.60.420.10">
    <property type="entry name" value="Maltose phosphorylase, domain 3"/>
    <property type="match status" value="1"/>
</dbReference>
<dbReference type="InterPro" id="IPR016007">
    <property type="entry name" value="Alpha_rhamnosid"/>
</dbReference>
<dbReference type="GO" id="GO:0016787">
    <property type="term" value="F:hydrolase activity"/>
    <property type="evidence" value="ECO:0007669"/>
    <property type="project" value="UniProtKB-KW"/>
</dbReference>
<dbReference type="InterPro" id="IPR008928">
    <property type="entry name" value="6-hairpin_glycosidase_sf"/>
</dbReference>
<dbReference type="InterPro" id="IPR035398">
    <property type="entry name" value="Bac_rhamnosid_C"/>
</dbReference>
<dbReference type="EMBL" id="CP090978">
    <property type="protein sequence ID" value="UJF35629.1"/>
    <property type="molecule type" value="Genomic_DNA"/>
</dbReference>
<name>A0ABY3SPK4_9BACL</name>
<dbReference type="SUPFAM" id="SSF48208">
    <property type="entry name" value="Six-hairpin glycosidases"/>
    <property type="match status" value="1"/>
</dbReference>
<dbReference type="InterPro" id="IPR013737">
    <property type="entry name" value="Bac_rhamnosid_N"/>
</dbReference>
<protein>
    <recommendedName>
        <fullName evidence="2">alpha-L-rhamnosidase</fullName>
        <ecNumber evidence="2">3.2.1.40</ecNumber>
    </recommendedName>
</protein>
<dbReference type="Gene3D" id="1.50.10.10">
    <property type="match status" value="1"/>
</dbReference>
<dbReference type="Pfam" id="PF05592">
    <property type="entry name" value="Bac_rhamnosid"/>
    <property type="match status" value="1"/>
</dbReference>
<keyword evidence="3 8" id="KW-0378">Hydrolase</keyword>
<comment type="catalytic activity">
    <reaction evidence="1">
        <text>Hydrolysis of terminal non-reducing alpha-L-rhamnose residues in alpha-L-rhamnosides.</text>
        <dbReference type="EC" id="3.2.1.40"/>
    </reaction>
</comment>
<accession>A0ABY3SPK4</accession>
<evidence type="ECO:0000259" key="4">
    <source>
        <dbReference type="Pfam" id="PF05592"/>
    </source>
</evidence>
<dbReference type="Pfam" id="PF17389">
    <property type="entry name" value="Bac_rhamnosid6H"/>
    <property type="match status" value="1"/>
</dbReference>
<evidence type="ECO:0000256" key="1">
    <source>
        <dbReference type="ARBA" id="ARBA00001445"/>
    </source>
</evidence>
<evidence type="ECO:0000259" key="6">
    <source>
        <dbReference type="Pfam" id="PF17389"/>
    </source>
</evidence>
<dbReference type="Pfam" id="PF17390">
    <property type="entry name" value="Bac_rhamnosid_C"/>
    <property type="match status" value="1"/>
</dbReference>
<feature type="domain" description="Alpha-L-rhamnosidase concanavalin-like" evidence="4">
    <location>
        <begin position="329"/>
        <end position="411"/>
    </location>
</feature>
<dbReference type="InterPro" id="IPR012341">
    <property type="entry name" value="6hp_glycosidase-like_sf"/>
</dbReference>
<gene>
    <name evidence="8" type="ORF">L0M14_11380</name>
</gene>
<evidence type="ECO:0000256" key="2">
    <source>
        <dbReference type="ARBA" id="ARBA00012652"/>
    </source>
</evidence>
<proteinExistence type="predicted"/>
<dbReference type="Pfam" id="PF25788">
    <property type="entry name" value="Ig_Rha78A_N"/>
    <property type="match status" value="1"/>
</dbReference>
<feature type="domain" description="Alpha-L-rhamnosidase C-terminal" evidence="7">
    <location>
        <begin position="793"/>
        <end position="853"/>
    </location>
</feature>
<dbReference type="RefSeq" id="WP_235122190.1">
    <property type="nucleotide sequence ID" value="NZ_CP090978.1"/>
</dbReference>
<dbReference type="InterPro" id="IPR008902">
    <property type="entry name" value="Rhamnosid_concanavalin"/>
</dbReference>
<dbReference type="Pfam" id="PF08531">
    <property type="entry name" value="Bac_rhamnosid_N"/>
    <property type="match status" value="1"/>
</dbReference>
<evidence type="ECO:0000259" key="7">
    <source>
        <dbReference type="Pfam" id="PF17390"/>
    </source>
</evidence>
<keyword evidence="9" id="KW-1185">Reference proteome</keyword>
<feature type="domain" description="Alpha-L-rhamnosidase six-hairpin glycosidase" evidence="6">
    <location>
        <begin position="442"/>
        <end position="776"/>
    </location>
</feature>
<evidence type="ECO:0000259" key="5">
    <source>
        <dbReference type="Pfam" id="PF08531"/>
    </source>
</evidence>
<sequence>MQVDEMFVESKICPLGVDALWPAFAWSFTDSSERMQMQTAYRIIVSRDESNLKRNFGEIWDSGKIFSKKNVHILYKGSSLQSRARYYWKVQIWDQKKRMTESPVSWWEMGLVHESDWSAMWIGESESISGERTAMPLFRHAFNLNKPIASARAYVSGLGHYELRINGKKVGDSVLEPGWTHYDKTCLYCVHDVTEVLNEGPNAIGVMLGNGFFHVAGGRYTKFKHSFGTPRCLIQLEVTFTDGDYIQIGSGRNWHTAPGPITFSSIYGGEDYDSRRLQADWDQPRFAPNEQWKQAVEVKRPAGKLKAQAITPLKVMETFQPAHITQPVPGVYVVDFGQNFSGWVEICAKGRSGSQITLSPAEVVKDTGTVNQKWTGSPYKFTFILNGDDEEETWAPRFSYYGFRYLQIEGAIFPDSASSDTDIPVLLRVEGQMIYPDTKVRGNFLSSDLMLNRTHDLINRAILSNMKSIFTDCPHREKLGWLEQVHLMGPSVAFNYDAESLFIKTMEDIRDAQLPDGMVPTTAPEYVVFSDQWRCFRDSVSWGAAYVLVGWNLLHTYGNSRILTEHYEGMKAYIDYLTNSSDRLIIQTGLGDWYDVGDSTPGFVQNTPVSHTETAMFYHIVDVFAQIASLLNYSEDAVKYGLLREDIKSSFNETFFDLETHQYATGSQTSNAMPLVLGLVQEPFREKVLSHLIKDIHLRGYHTTAGDIGHRYVLLALAQNGRSDIIFEMTRQTGHPSYGYQLAHGATTLTEAWDGPTVGKSQNHFMLGHLEEWLYSGLAGIQFRYDTDFESYQISIQPALPAGLDEVTAEYLLLAGRIHVSWKRSGPNRLNLRVTIPANCVADIYVPTASVNSVLESGEPIETARNLEVLRTQSGYVAVHAGSGTYHFESIV</sequence>
<dbReference type="Gene3D" id="2.60.120.260">
    <property type="entry name" value="Galactose-binding domain-like"/>
    <property type="match status" value="2"/>
</dbReference>
<dbReference type="PANTHER" id="PTHR33307">
    <property type="entry name" value="ALPHA-RHAMNOSIDASE (EUROFUNG)"/>
    <property type="match status" value="1"/>
</dbReference>
<evidence type="ECO:0000313" key="8">
    <source>
        <dbReference type="EMBL" id="UJF35629.1"/>
    </source>
</evidence>
<dbReference type="InterPro" id="IPR013783">
    <property type="entry name" value="Ig-like_fold"/>
</dbReference>
<evidence type="ECO:0000313" key="9">
    <source>
        <dbReference type="Proteomes" id="UP001649230"/>
    </source>
</evidence>